<dbReference type="EMBL" id="CH479184">
    <property type="protein sequence ID" value="EDW37127.1"/>
    <property type="molecule type" value="Genomic_DNA"/>
</dbReference>
<dbReference type="HOGENOM" id="CLU_3052552_0_0_1"/>
<feature type="transmembrane region" description="Helical" evidence="1">
    <location>
        <begin position="12"/>
        <end position="32"/>
    </location>
</feature>
<organism evidence="3">
    <name type="scientific">Drosophila persimilis</name>
    <name type="common">Fruit fly</name>
    <dbReference type="NCBI Taxonomy" id="7234"/>
    <lineage>
        <taxon>Eukaryota</taxon>
        <taxon>Metazoa</taxon>
        <taxon>Ecdysozoa</taxon>
        <taxon>Arthropoda</taxon>
        <taxon>Hexapoda</taxon>
        <taxon>Insecta</taxon>
        <taxon>Pterygota</taxon>
        <taxon>Neoptera</taxon>
        <taxon>Endopterygota</taxon>
        <taxon>Diptera</taxon>
        <taxon>Brachycera</taxon>
        <taxon>Muscomorpha</taxon>
        <taxon>Ephydroidea</taxon>
        <taxon>Drosophilidae</taxon>
        <taxon>Drosophila</taxon>
        <taxon>Sophophora</taxon>
    </lineage>
</organism>
<keyword evidence="1" id="KW-1133">Transmembrane helix</keyword>
<dbReference type="AlphaFoldDB" id="B4GKG1"/>
<dbReference type="Proteomes" id="UP000008744">
    <property type="component" value="Unassembled WGS sequence"/>
</dbReference>
<evidence type="ECO:0000313" key="3">
    <source>
        <dbReference type="Proteomes" id="UP000008744"/>
    </source>
</evidence>
<name>B4GKG1_DROPE</name>
<keyword evidence="1" id="KW-0472">Membrane</keyword>
<keyword evidence="3" id="KW-1185">Reference proteome</keyword>
<protein>
    <submittedName>
        <fullName evidence="2">GL26075</fullName>
    </submittedName>
</protein>
<accession>B4GKG1</accession>
<proteinExistence type="predicted"/>
<gene>
    <name evidence="2" type="primary">Dper\GL26075</name>
    <name evidence="2" type="ORF">Dper_GL26075</name>
</gene>
<keyword evidence="1" id="KW-0812">Transmembrane</keyword>
<evidence type="ECO:0000313" key="2">
    <source>
        <dbReference type="EMBL" id="EDW37127.1"/>
    </source>
</evidence>
<reference evidence="2 3" key="1">
    <citation type="journal article" date="2007" name="Nature">
        <title>Evolution of genes and genomes on the Drosophila phylogeny.</title>
        <authorList>
            <consortium name="Drosophila 12 Genomes Consortium"/>
            <person name="Clark A.G."/>
            <person name="Eisen M.B."/>
            <person name="Smith D.R."/>
            <person name="Bergman C.M."/>
            <person name="Oliver B."/>
            <person name="Markow T.A."/>
            <person name="Kaufman T.C."/>
            <person name="Kellis M."/>
            <person name="Gelbart W."/>
            <person name="Iyer V.N."/>
            <person name="Pollard D.A."/>
            <person name="Sackton T.B."/>
            <person name="Larracuente A.M."/>
            <person name="Singh N.D."/>
            <person name="Abad J.P."/>
            <person name="Abt D.N."/>
            <person name="Adryan B."/>
            <person name="Aguade M."/>
            <person name="Akashi H."/>
            <person name="Anderson W.W."/>
            <person name="Aquadro C.F."/>
            <person name="Ardell D.H."/>
            <person name="Arguello R."/>
            <person name="Artieri C.G."/>
            <person name="Barbash D.A."/>
            <person name="Barker D."/>
            <person name="Barsanti P."/>
            <person name="Batterham P."/>
            <person name="Batzoglou S."/>
            <person name="Begun D."/>
            <person name="Bhutkar A."/>
            <person name="Blanco E."/>
            <person name="Bosak S.A."/>
            <person name="Bradley R.K."/>
            <person name="Brand A.D."/>
            <person name="Brent M.R."/>
            <person name="Brooks A.N."/>
            <person name="Brown R.H."/>
            <person name="Butlin R.K."/>
            <person name="Caggese C."/>
            <person name="Calvi B.R."/>
            <person name="Bernardo de Carvalho A."/>
            <person name="Caspi A."/>
            <person name="Castrezana S."/>
            <person name="Celniker S.E."/>
            <person name="Chang J.L."/>
            <person name="Chapple C."/>
            <person name="Chatterji S."/>
            <person name="Chinwalla A."/>
            <person name="Civetta A."/>
            <person name="Clifton S.W."/>
            <person name="Comeron J.M."/>
            <person name="Costello J.C."/>
            <person name="Coyne J.A."/>
            <person name="Daub J."/>
            <person name="David R.G."/>
            <person name="Delcher A.L."/>
            <person name="Delehaunty K."/>
            <person name="Do C.B."/>
            <person name="Ebling H."/>
            <person name="Edwards K."/>
            <person name="Eickbush T."/>
            <person name="Evans J.D."/>
            <person name="Filipski A."/>
            <person name="Findeiss S."/>
            <person name="Freyhult E."/>
            <person name="Fulton L."/>
            <person name="Fulton R."/>
            <person name="Garcia A.C."/>
            <person name="Gardiner A."/>
            <person name="Garfield D.A."/>
            <person name="Garvin B.E."/>
            <person name="Gibson G."/>
            <person name="Gilbert D."/>
            <person name="Gnerre S."/>
            <person name="Godfrey J."/>
            <person name="Good R."/>
            <person name="Gotea V."/>
            <person name="Gravely B."/>
            <person name="Greenberg A.J."/>
            <person name="Griffiths-Jones S."/>
            <person name="Gross S."/>
            <person name="Guigo R."/>
            <person name="Gustafson E.A."/>
            <person name="Haerty W."/>
            <person name="Hahn M.W."/>
            <person name="Halligan D.L."/>
            <person name="Halpern A.L."/>
            <person name="Halter G.M."/>
            <person name="Han M.V."/>
            <person name="Heger A."/>
            <person name="Hillier L."/>
            <person name="Hinrichs A.S."/>
            <person name="Holmes I."/>
            <person name="Hoskins R.A."/>
            <person name="Hubisz M.J."/>
            <person name="Hultmark D."/>
            <person name="Huntley M.A."/>
            <person name="Jaffe D.B."/>
            <person name="Jagadeeshan S."/>
            <person name="Jeck W.R."/>
            <person name="Johnson J."/>
            <person name="Jones C.D."/>
            <person name="Jordan W.C."/>
            <person name="Karpen G.H."/>
            <person name="Kataoka E."/>
            <person name="Keightley P.D."/>
            <person name="Kheradpour P."/>
            <person name="Kirkness E.F."/>
            <person name="Koerich L.B."/>
            <person name="Kristiansen K."/>
            <person name="Kudrna D."/>
            <person name="Kulathinal R.J."/>
            <person name="Kumar S."/>
            <person name="Kwok R."/>
            <person name="Lander E."/>
            <person name="Langley C.H."/>
            <person name="Lapoint R."/>
            <person name="Lazzaro B.P."/>
            <person name="Lee S.J."/>
            <person name="Levesque L."/>
            <person name="Li R."/>
            <person name="Lin C.F."/>
            <person name="Lin M.F."/>
            <person name="Lindblad-Toh K."/>
            <person name="Llopart A."/>
            <person name="Long M."/>
            <person name="Low L."/>
            <person name="Lozovsky E."/>
            <person name="Lu J."/>
            <person name="Luo M."/>
            <person name="Machado C.A."/>
            <person name="Makalowski W."/>
            <person name="Marzo M."/>
            <person name="Matsuda M."/>
            <person name="Matzkin L."/>
            <person name="McAllister B."/>
            <person name="McBride C.S."/>
            <person name="McKernan B."/>
            <person name="McKernan K."/>
            <person name="Mendez-Lago M."/>
            <person name="Minx P."/>
            <person name="Mollenhauer M.U."/>
            <person name="Montooth K."/>
            <person name="Mount S.M."/>
            <person name="Mu X."/>
            <person name="Myers E."/>
            <person name="Negre B."/>
            <person name="Newfeld S."/>
            <person name="Nielsen R."/>
            <person name="Noor M.A."/>
            <person name="O'Grady P."/>
            <person name="Pachter L."/>
            <person name="Papaceit M."/>
            <person name="Parisi M.J."/>
            <person name="Parisi M."/>
            <person name="Parts L."/>
            <person name="Pedersen J.S."/>
            <person name="Pesole G."/>
            <person name="Phillippy A.M."/>
            <person name="Ponting C.P."/>
            <person name="Pop M."/>
            <person name="Porcelli D."/>
            <person name="Powell J.R."/>
            <person name="Prohaska S."/>
            <person name="Pruitt K."/>
            <person name="Puig M."/>
            <person name="Quesneville H."/>
            <person name="Ram K.R."/>
            <person name="Rand D."/>
            <person name="Rasmussen M.D."/>
            <person name="Reed L.K."/>
            <person name="Reenan R."/>
            <person name="Reily A."/>
            <person name="Remington K.A."/>
            <person name="Rieger T.T."/>
            <person name="Ritchie M.G."/>
            <person name="Robin C."/>
            <person name="Rogers Y.H."/>
            <person name="Rohde C."/>
            <person name="Rozas J."/>
            <person name="Rubenfield M.J."/>
            <person name="Ruiz A."/>
            <person name="Russo S."/>
            <person name="Salzberg S.L."/>
            <person name="Sanchez-Gracia A."/>
            <person name="Saranga D.J."/>
            <person name="Sato H."/>
            <person name="Schaeffer S.W."/>
            <person name="Schatz M.C."/>
            <person name="Schlenke T."/>
            <person name="Schwartz R."/>
            <person name="Segarra C."/>
            <person name="Singh R.S."/>
            <person name="Sirot L."/>
            <person name="Sirota M."/>
            <person name="Sisneros N.B."/>
            <person name="Smith C.D."/>
            <person name="Smith T.F."/>
            <person name="Spieth J."/>
            <person name="Stage D.E."/>
            <person name="Stark A."/>
            <person name="Stephan W."/>
            <person name="Strausberg R.L."/>
            <person name="Strempel S."/>
            <person name="Sturgill D."/>
            <person name="Sutton G."/>
            <person name="Sutton G.G."/>
            <person name="Tao W."/>
            <person name="Teichmann S."/>
            <person name="Tobari Y.N."/>
            <person name="Tomimura Y."/>
            <person name="Tsolas J.M."/>
            <person name="Valente V.L."/>
            <person name="Venter E."/>
            <person name="Venter J.C."/>
            <person name="Vicario S."/>
            <person name="Vieira F.G."/>
            <person name="Vilella A.J."/>
            <person name="Villasante A."/>
            <person name="Walenz B."/>
            <person name="Wang J."/>
            <person name="Wasserman M."/>
            <person name="Watts T."/>
            <person name="Wilson D."/>
            <person name="Wilson R.K."/>
            <person name="Wing R.A."/>
            <person name="Wolfner M.F."/>
            <person name="Wong A."/>
            <person name="Wong G.K."/>
            <person name="Wu C.I."/>
            <person name="Wu G."/>
            <person name="Yamamoto D."/>
            <person name="Yang H.P."/>
            <person name="Yang S.P."/>
            <person name="Yorke J.A."/>
            <person name="Yoshida K."/>
            <person name="Zdobnov E."/>
            <person name="Zhang P."/>
            <person name="Zhang Y."/>
            <person name="Zimin A.V."/>
            <person name="Baldwin J."/>
            <person name="Abdouelleil A."/>
            <person name="Abdulkadir J."/>
            <person name="Abebe A."/>
            <person name="Abera B."/>
            <person name="Abreu J."/>
            <person name="Acer S.C."/>
            <person name="Aftuck L."/>
            <person name="Alexander A."/>
            <person name="An P."/>
            <person name="Anderson E."/>
            <person name="Anderson S."/>
            <person name="Arachi H."/>
            <person name="Azer M."/>
            <person name="Bachantsang P."/>
            <person name="Barry A."/>
            <person name="Bayul T."/>
            <person name="Berlin A."/>
            <person name="Bessette D."/>
            <person name="Bloom T."/>
            <person name="Blye J."/>
            <person name="Boguslavskiy L."/>
            <person name="Bonnet C."/>
            <person name="Boukhgalter B."/>
            <person name="Bourzgui I."/>
            <person name="Brown A."/>
            <person name="Cahill P."/>
            <person name="Channer S."/>
            <person name="Cheshatsang Y."/>
            <person name="Chuda L."/>
            <person name="Citroen M."/>
            <person name="Collymore A."/>
            <person name="Cooke P."/>
            <person name="Costello M."/>
            <person name="D'Aco K."/>
            <person name="Daza R."/>
            <person name="De Haan G."/>
            <person name="DeGray S."/>
            <person name="DeMaso C."/>
            <person name="Dhargay N."/>
            <person name="Dooley K."/>
            <person name="Dooley E."/>
            <person name="Doricent M."/>
            <person name="Dorje P."/>
            <person name="Dorjee K."/>
            <person name="Dupes A."/>
            <person name="Elong R."/>
            <person name="Falk J."/>
            <person name="Farina A."/>
            <person name="Faro S."/>
            <person name="Ferguson D."/>
            <person name="Fisher S."/>
            <person name="Foley C.D."/>
            <person name="Franke A."/>
            <person name="Friedrich D."/>
            <person name="Gadbois L."/>
            <person name="Gearin G."/>
            <person name="Gearin C.R."/>
            <person name="Giannoukos G."/>
            <person name="Goode T."/>
            <person name="Graham J."/>
            <person name="Grandbois E."/>
            <person name="Grewal S."/>
            <person name="Gyaltsen K."/>
            <person name="Hafez N."/>
            <person name="Hagos B."/>
            <person name="Hall J."/>
            <person name="Henson C."/>
            <person name="Hollinger A."/>
            <person name="Honan T."/>
            <person name="Huard M.D."/>
            <person name="Hughes L."/>
            <person name="Hurhula B."/>
            <person name="Husby M.E."/>
            <person name="Kamat A."/>
            <person name="Kanga B."/>
            <person name="Kashin S."/>
            <person name="Khazanovich D."/>
            <person name="Kisner P."/>
            <person name="Lance K."/>
            <person name="Lara M."/>
            <person name="Lee W."/>
            <person name="Lennon N."/>
            <person name="Letendre F."/>
            <person name="LeVine R."/>
            <person name="Lipovsky A."/>
            <person name="Liu X."/>
            <person name="Liu J."/>
            <person name="Liu S."/>
            <person name="Lokyitsang T."/>
            <person name="Lokyitsang Y."/>
            <person name="Lubonja R."/>
            <person name="Lui A."/>
            <person name="MacDonald P."/>
            <person name="Magnisalis V."/>
            <person name="Maru K."/>
            <person name="Matthews C."/>
            <person name="McCusker W."/>
            <person name="McDonough S."/>
            <person name="Mehta T."/>
            <person name="Meldrim J."/>
            <person name="Meneus L."/>
            <person name="Mihai O."/>
            <person name="Mihalev A."/>
            <person name="Mihova T."/>
            <person name="Mittelman R."/>
            <person name="Mlenga V."/>
            <person name="Montmayeur A."/>
            <person name="Mulrain L."/>
            <person name="Navidi A."/>
            <person name="Naylor J."/>
            <person name="Negash T."/>
            <person name="Nguyen T."/>
            <person name="Nguyen N."/>
            <person name="Nicol R."/>
            <person name="Norbu C."/>
            <person name="Norbu N."/>
            <person name="Novod N."/>
            <person name="O'Neill B."/>
            <person name="Osman S."/>
            <person name="Markiewicz E."/>
            <person name="Oyono O.L."/>
            <person name="Patti C."/>
            <person name="Phunkhang P."/>
            <person name="Pierre F."/>
            <person name="Priest M."/>
            <person name="Raghuraman S."/>
            <person name="Rege F."/>
            <person name="Reyes R."/>
            <person name="Rise C."/>
            <person name="Rogov P."/>
            <person name="Ross K."/>
            <person name="Ryan E."/>
            <person name="Settipalli S."/>
            <person name="Shea T."/>
            <person name="Sherpa N."/>
            <person name="Shi L."/>
            <person name="Shih D."/>
            <person name="Sparrow T."/>
            <person name="Spaulding J."/>
            <person name="Stalker J."/>
            <person name="Stange-Thomann N."/>
            <person name="Stavropoulos S."/>
            <person name="Stone C."/>
            <person name="Strader C."/>
            <person name="Tesfaye S."/>
            <person name="Thomson T."/>
            <person name="Thoulutsang Y."/>
            <person name="Thoulutsang D."/>
            <person name="Topham K."/>
            <person name="Topping I."/>
            <person name="Tsamla T."/>
            <person name="Vassiliev H."/>
            <person name="Vo A."/>
            <person name="Wangchuk T."/>
            <person name="Wangdi T."/>
            <person name="Weiand M."/>
            <person name="Wilkinson J."/>
            <person name="Wilson A."/>
            <person name="Yadav S."/>
            <person name="Young G."/>
            <person name="Yu Q."/>
            <person name="Zembek L."/>
            <person name="Zhong D."/>
            <person name="Zimmer A."/>
            <person name="Zwirko Z."/>
            <person name="Jaffe D.B."/>
            <person name="Alvarez P."/>
            <person name="Brockman W."/>
            <person name="Butler J."/>
            <person name="Chin C."/>
            <person name="Gnerre S."/>
            <person name="Grabherr M."/>
            <person name="Kleber M."/>
            <person name="Mauceli E."/>
            <person name="MacCallum I."/>
        </authorList>
    </citation>
    <scope>NUCLEOTIDE SEQUENCE [LARGE SCALE GENOMIC DNA]</scope>
    <source>
        <strain evidence="3">MSH-3 / Tucson 14011-0111.49</strain>
    </source>
</reference>
<sequence length="54" mass="5989">MVQPVQTIVSNAMVLKYIIVATLMLTLFAMSLDDAKNQMENIAVDAYSKIENVV</sequence>
<evidence type="ECO:0000256" key="1">
    <source>
        <dbReference type="SAM" id="Phobius"/>
    </source>
</evidence>